<dbReference type="Pfam" id="PF26100">
    <property type="entry name" value="RAG1_RNase_H"/>
    <property type="match status" value="1"/>
</dbReference>
<name>A0ABR3IJG3_LOXSC</name>
<feature type="compositionally biased region" description="Low complexity" evidence="1">
    <location>
        <begin position="1"/>
        <end position="16"/>
    </location>
</feature>
<accession>A0ABR3IJG3</accession>
<comment type="caution">
    <text evidence="3">The sequence shown here is derived from an EMBL/GenBank/DDBJ whole genome shotgun (WGS) entry which is preliminary data.</text>
</comment>
<dbReference type="EMBL" id="JBEUOH010000002">
    <property type="protein sequence ID" value="KAL0901178.1"/>
    <property type="molecule type" value="Genomic_DNA"/>
</dbReference>
<feature type="domain" description="V(D)J recombination-activating protein 1 RNase H" evidence="2">
    <location>
        <begin position="180"/>
        <end position="294"/>
    </location>
</feature>
<dbReference type="Proteomes" id="UP001549920">
    <property type="component" value="Unassembled WGS sequence"/>
</dbReference>
<organism evidence="3 4">
    <name type="scientific">Loxostege sticticalis</name>
    <name type="common">Beet webworm moth</name>
    <dbReference type="NCBI Taxonomy" id="481309"/>
    <lineage>
        <taxon>Eukaryota</taxon>
        <taxon>Metazoa</taxon>
        <taxon>Ecdysozoa</taxon>
        <taxon>Arthropoda</taxon>
        <taxon>Hexapoda</taxon>
        <taxon>Insecta</taxon>
        <taxon>Pterygota</taxon>
        <taxon>Neoptera</taxon>
        <taxon>Endopterygota</taxon>
        <taxon>Lepidoptera</taxon>
        <taxon>Glossata</taxon>
        <taxon>Ditrysia</taxon>
        <taxon>Pyraloidea</taxon>
        <taxon>Crambidae</taxon>
        <taxon>Pyraustinae</taxon>
        <taxon>Loxostege</taxon>
    </lineage>
</organism>
<reference evidence="3 4" key="1">
    <citation type="submission" date="2024-06" db="EMBL/GenBank/DDBJ databases">
        <title>A chromosome-level genome assembly of beet webworm, Loxostege sticticalis.</title>
        <authorList>
            <person name="Zhang Y."/>
        </authorList>
    </citation>
    <scope>NUCLEOTIDE SEQUENCE [LARGE SCALE GENOMIC DNA]</scope>
    <source>
        <strain evidence="3">AQ026</strain>
        <tissue evidence="3">Whole body</tissue>
    </source>
</reference>
<dbReference type="InterPro" id="IPR058554">
    <property type="entry name" value="RAG1_RNase_H"/>
</dbReference>
<proteinExistence type="predicted"/>
<keyword evidence="4" id="KW-1185">Reference proteome</keyword>
<protein>
    <recommendedName>
        <fullName evidence="2">V(D)J recombination-activating protein 1 RNase H domain-containing protein</fullName>
    </recommendedName>
</protein>
<evidence type="ECO:0000259" key="2">
    <source>
        <dbReference type="Pfam" id="PF26100"/>
    </source>
</evidence>
<evidence type="ECO:0000313" key="3">
    <source>
        <dbReference type="EMBL" id="KAL0901178.1"/>
    </source>
</evidence>
<sequence length="460" mass="53174">MSPTSSTKESSPSTPKLFAQLSERQKRRRTEALRQSSSPEEINYVASKNFKDADAKYVFNYLIDHPEHAKKVRQFCEDLLIDKDKSLTDSDSLSMYVNADLTKRQYLLIRSMINKISPKLMPGYTKIQHEKEKCYPQTDMISVTEGFVKVNLQSLLDTTMYRLFNLITFNHDEIQEWVMFLKWGCDGASGQSMYKQTFSDDNINDSSIFMCSMVPLKLYISNSTDIVWQNPTPSSSRYCRPIYFKYEKENKELTKRIIDEIEEEIKHLRPFVYGNVIVNYNLVLTMVDTKICNDLTGTDSAMKCFICGATPRNMNKLDQIFDKTPNSDNYRFGISSLHAWIRTFECLLHIAYNLPFKSWSARGENKKIKEDSQICREMLKIQEEFRSKTGLLVDIVKQGAGKTNDGNTARRFFSEYKTSAQITGLNEDLIKRLFVILQVIASGLHINVPRRFQTVHTGNS</sequence>
<feature type="region of interest" description="Disordered" evidence="1">
    <location>
        <begin position="1"/>
        <end position="39"/>
    </location>
</feature>
<gene>
    <name evidence="3" type="ORF">ABMA27_006487</name>
</gene>
<evidence type="ECO:0000256" key="1">
    <source>
        <dbReference type="SAM" id="MobiDB-lite"/>
    </source>
</evidence>
<evidence type="ECO:0000313" key="4">
    <source>
        <dbReference type="Proteomes" id="UP001549920"/>
    </source>
</evidence>